<name>A0ABD2INH5_HETSC</name>
<evidence type="ECO:0000313" key="2">
    <source>
        <dbReference type="EMBL" id="KAL3081622.1"/>
    </source>
</evidence>
<reference evidence="2 3" key="1">
    <citation type="submission" date="2024-10" db="EMBL/GenBank/DDBJ databases">
        <authorList>
            <person name="Kim D."/>
        </authorList>
    </citation>
    <scope>NUCLEOTIDE SEQUENCE [LARGE SCALE GENOMIC DNA]</scope>
    <source>
        <strain evidence="2">Taebaek</strain>
    </source>
</reference>
<protein>
    <recommendedName>
        <fullName evidence="4">Secreted protein</fullName>
    </recommendedName>
</protein>
<proteinExistence type="predicted"/>
<dbReference type="Proteomes" id="UP001620645">
    <property type="component" value="Unassembled WGS sequence"/>
</dbReference>
<organism evidence="2 3">
    <name type="scientific">Heterodera schachtii</name>
    <name type="common">Sugarbeet cyst nematode worm</name>
    <name type="synonym">Tylenchus schachtii</name>
    <dbReference type="NCBI Taxonomy" id="97005"/>
    <lineage>
        <taxon>Eukaryota</taxon>
        <taxon>Metazoa</taxon>
        <taxon>Ecdysozoa</taxon>
        <taxon>Nematoda</taxon>
        <taxon>Chromadorea</taxon>
        <taxon>Rhabditida</taxon>
        <taxon>Tylenchina</taxon>
        <taxon>Tylenchomorpha</taxon>
        <taxon>Tylenchoidea</taxon>
        <taxon>Heteroderidae</taxon>
        <taxon>Heteroderinae</taxon>
        <taxon>Heterodera</taxon>
    </lineage>
</organism>
<keyword evidence="1" id="KW-0732">Signal</keyword>
<dbReference type="EMBL" id="JBICCN010000267">
    <property type="protein sequence ID" value="KAL3081622.1"/>
    <property type="molecule type" value="Genomic_DNA"/>
</dbReference>
<sequence>MIADFCWLSALVLCCFVRRTADGPIGLFALPRASFTRGRRRIRFLSFFPLIHVSAVSRPLPSPLSPFPFYPFFPSSFPVCPHFLIISSIHHSSFATSFTLPVLPICPLNGHSRLTFSRDTNLIFLVFCF</sequence>
<keyword evidence="3" id="KW-1185">Reference proteome</keyword>
<evidence type="ECO:0008006" key="4">
    <source>
        <dbReference type="Google" id="ProtNLM"/>
    </source>
</evidence>
<feature type="chain" id="PRO_5044818334" description="Secreted protein" evidence="1">
    <location>
        <begin position="23"/>
        <end position="129"/>
    </location>
</feature>
<gene>
    <name evidence="2" type="ORF">niasHS_012341</name>
</gene>
<accession>A0ABD2INH5</accession>
<evidence type="ECO:0000256" key="1">
    <source>
        <dbReference type="SAM" id="SignalP"/>
    </source>
</evidence>
<comment type="caution">
    <text evidence="2">The sequence shown here is derived from an EMBL/GenBank/DDBJ whole genome shotgun (WGS) entry which is preliminary data.</text>
</comment>
<dbReference type="AlphaFoldDB" id="A0ABD2INH5"/>
<feature type="signal peptide" evidence="1">
    <location>
        <begin position="1"/>
        <end position="22"/>
    </location>
</feature>
<evidence type="ECO:0000313" key="3">
    <source>
        <dbReference type="Proteomes" id="UP001620645"/>
    </source>
</evidence>